<feature type="region of interest" description="Disordered" evidence="1">
    <location>
        <begin position="134"/>
        <end position="165"/>
    </location>
</feature>
<protein>
    <submittedName>
        <fullName evidence="3">Reverse transcriptase domain</fullName>
    </submittedName>
</protein>
<dbReference type="SUPFAM" id="SSF56672">
    <property type="entry name" value="DNA/RNA polymerases"/>
    <property type="match status" value="1"/>
</dbReference>
<feature type="region of interest" description="Disordered" evidence="1">
    <location>
        <begin position="70"/>
        <end position="91"/>
    </location>
</feature>
<dbReference type="Proteomes" id="UP000325440">
    <property type="component" value="Unassembled WGS sequence"/>
</dbReference>
<evidence type="ECO:0000256" key="1">
    <source>
        <dbReference type="SAM" id="MobiDB-lite"/>
    </source>
</evidence>
<organism evidence="3 4">
    <name type="scientific">Cinara cedri</name>
    <dbReference type="NCBI Taxonomy" id="506608"/>
    <lineage>
        <taxon>Eukaryota</taxon>
        <taxon>Metazoa</taxon>
        <taxon>Ecdysozoa</taxon>
        <taxon>Arthropoda</taxon>
        <taxon>Hexapoda</taxon>
        <taxon>Insecta</taxon>
        <taxon>Pterygota</taxon>
        <taxon>Neoptera</taxon>
        <taxon>Paraneoptera</taxon>
        <taxon>Hemiptera</taxon>
        <taxon>Sternorrhyncha</taxon>
        <taxon>Aphidomorpha</taxon>
        <taxon>Aphidoidea</taxon>
        <taxon>Aphididae</taxon>
        <taxon>Lachninae</taxon>
        <taxon>Cinara</taxon>
    </lineage>
</organism>
<dbReference type="PANTHER" id="PTHR19446">
    <property type="entry name" value="REVERSE TRANSCRIPTASES"/>
    <property type="match status" value="1"/>
</dbReference>
<dbReference type="AlphaFoldDB" id="A0A5E4N5H4"/>
<dbReference type="EMBL" id="CABPRJ010001451">
    <property type="protein sequence ID" value="VVC37621.1"/>
    <property type="molecule type" value="Genomic_DNA"/>
</dbReference>
<accession>A0A5E4N5H4</accession>
<proteinExistence type="predicted"/>
<name>A0A5E4N5H4_9HEMI</name>
<dbReference type="OrthoDB" id="6621417at2759"/>
<keyword evidence="4" id="KW-1185">Reference proteome</keyword>
<evidence type="ECO:0000313" key="4">
    <source>
        <dbReference type="Proteomes" id="UP000325440"/>
    </source>
</evidence>
<dbReference type="Pfam" id="PF00078">
    <property type="entry name" value="RVT_1"/>
    <property type="match status" value="1"/>
</dbReference>
<feature type="region of interest" description="Disordered" evidence="1">
    <location>
        <begin position="1"/>
        <end position="33"/>
    </location>
</feature>
<feature type="compositionally biased region" description="Polar residues" evidence="1">
    <location>
        <begin position="70"/>
        <end position="79"/>
    </location>
</feature>
<feature type="compositionally biased region" description="Basic and acidic residues" evidence="1">
    <location>
        <begin position="80"/>
        <end position="91"/>
    </location>
</feature>
<reference evidence="3 4" key="1">
    <citation type="submission" date="2019-08" db="EMBL/GenBank/DDBJ databases">
        <authorList>
            <person name="Alioto T."/>
            <person name="Alioto T."/>
            <person name="Gomez Garrido J."/>
        </authorList>
    </citation>
    <scope>NUCLEOTIDE SEQUENCE [LARGE SCALE GENOMIC DNA]</scope>
</reference>
<keyword evidence="3" id="KW-0548">Nucleotidyltransferase</keyword>
<keyword evidence="3" id="KW-0695">RNA-directed DNA polymerase</keyword>
<gene>
    <name evidence="3" type="ORF">CINCED_3A011541</name>
</gene>
<feature type="compositionally biased region" description="Basic and acidic residues" evidence="1">
    <location>
        <begin position="18"/>
        <end position="30"/>
    </location>
</feature>
<keyword evidence="3" id="KW-0808">Transferase</keyword>
<evidence type="ECO:0000313" key="3">
    <source>
        <dbReference type="EMBL" id="VVC37621.1"/>
    </source>
</evidence>
<dbReference type="InterPro" id="IPR043502">
    <property type="entry name" value="DNA/RNA_pol_sf"/>
</dbReference>
<dbReference type="GO" id="GO:0003964">
    <property type="term" value="F:RNA-directed DNA polymerase activity"/>
    <property type="evidence" value="ECO:0007669"/>
    <property type="project" value="UniProtKB-KW"/>
</dbReference>
<feature type="domain" description="Reverse transcriptase" evidence="2">
    <location>
        <begin position="315"/>
        <end position="394"/>
    </location>
</feature>
<dbReference type="InterPro" id="IPR000477">
    <property type="entry name" value="RT_dom"/>
</dbReference>
<sequence length="406" mass="46502">MPPITRHQSKKSTFKPEPYSKKNRPTEKRSALQNLVGNNGIKVIASTIKTDIKKSDSSIFKNDNITKTENTNRLSQSKSEISKPVDTKTPEIIHPSINNTKEITLYHSIIEEQTSSKDSQTTEELYETAVEKTQRYSSTRRKSETLFNKSGEQDESGTELGTHPINKTEWNRIGKLLHDKIKEMKNETFKSYLCGLSATEDSDYSLWKATSQLKRPRPNDIVSEFDSTQCQLLSSTREFLRHFTPLEVAHEIDTNINTKKAPGFDEISPYILKELSKKAIVHITHIYNAILRTEFVPEQWKRAEVIMLLKPEKPPEQASSYRPISLLPCMSKLFEKLLLKRLNPIIEAKQLIPDHQFGFRIKHSTISQVHRVTNVISKALEEKNYCCGVFLDVAQSLTKFGTKAYC</sequence>
<evidence type="ECO:0000259" key="2">
    <source>
        <dbReference type="Pfam" id="PF00078"/>
    </source>
</evidence>